<gene>
    <name evidence="3" type="ORF">HHX48_01395</name>
</gene>
<reference evidence="3 4" key="1">
    <citation type="submission" date="2020-04" db="EMBL/GenBank/DDBJ databases">
        <title>Salinimonas sp. HHU 13199.</title>
        <authorList>
            <person name="Cui X."/>
            <person name="Zhang D."/>
        </authorList>
    </citation>
    <scope>NUCLEOTIDE SEQUENCE [LARGE SCALE GENOMIC DNA]</scope>
    <source>
        <strain evidence="3 4">HHU 13199</strain>
    </source>
</reference>
<evidence type="ECO:0000256" key="1">
    <source>
        <dbReference type="ARBA" id="ARBA00023284"/>
    </source>
</evidence>
<dbReference type="InterPro" id="IPR017937">
    <property type="entry name" value="Thioredoxin_CS"/>
</dbReference>
<comment type="caution">
    <text evidence="3">The sequence shown here is derived from an EMBL/GenBank/DDBJ whole genome shotgun (WGS) entry which is preliminary data.</text>
</comment>
<sequence>MTMQGKKKNFKFTGIGKKLLFFTVGLIALTGGVLMSSKPEPDFTTLSGNDVKWQALNGQWVVLNYFAPWCAPCLKEMPQLNQFARALPPNTRLFVINYDPADSHKTALLKQQYNIEAEMIVSLPAPRMPMPPPPALPATYIINPQGQVAKQLRGEVSEDALRQALAQLKSQAL</sequence>
<evidence type="ECO:0000313" key="3">
    <source>
        <dbReference type="EMBL" id="MBD3584387.1"/>
    </source>
</evidence>
<dbReference type="PROSITE" id="PS00194">
    <property type="entry name" value="THIOREDOXIN_1"/>
    <property type="match status" value="1"/>
</dbReference>
<dbReference type="InterPro" id="IPR036249">
    <property type="entry name" value="Thioredoxin-like_sf"/>
</dbReference>
<accession>A0ABR8LDM2</accession>
<name>A0ABR8LDM2_9ALTE</name>
<protein>
    <submittedName>
        <fullName evidence="3">TlpA family protein disulfide reductase</fullName>
    </submittedName>
</protein>
<dbReference type="RefSeq" id="WP_191021851.1">
    <property type="nucleotide sequence ID" value="NZ_JABBXD010000001.1"/>
</dbReference>
<dbReference type="InterPro" id="IPR013766">
    <property type="entry name" value="Thioredoxin_domain"/>
</dbReference>
<dbReference type="Pfam" id="PF00578">
    <property type="entry name" value="AhpC-TSA"/>
    <property type="match status" value="1"/>
</dbReference>
<dbReference type="InterPro" id="IPR000866">
    <property type="entry name" value="AhpC/TSA"/>
</dbReference>
<dbReference type="PANTHER" id="PTHR42852:SF13">
    <property type="entry name" value="PROTEIN DIPZ"/>
    <property type="match status" value="1"/>
</dbReference>
<dbReference type="Gene3D" id="3.40.30.10">
    <property type="entry name" value="Glutaredoxin"/>
    <property type="match status" value="1"/>
</dbReference>
<dbReference type="PROSITE" id="PS51352">
    <property type="entry name" value="THIOREDOXIN_2"/>
    <property type="match status" value="1"/>
</dbReference>
<evidence type="ECO:0000259" key="2">
    <source>
        <dbReference type="PROSITE" id="PS51352"/>
    </source>
</evidence>
<dbReference type="EMBL" id="JABBXD010000001">
    <property type="protein sequence ID" value="MBD3584387.1"/>
    <property type="molecule type" value="Genomic_DNA"/>
</dbReference>
<dbReference type="SUPFAM" id="SSF52833">
    <property type="entry name" value="Thioredoxin-like"/>
    <property type="match status" value="1"/>
</dbReference>
<dbReference type="Proteomes" id="UP000624419">
    <property type="component" value="Unassembled WGS sequence"/>
</dbReference>
<evidence type="ECO:0000313" key="4">
    <source>
        <dbReference type="Proteomes" id="UP000624419"/>
    </source>
</evidence>
<dbReference type="PANTHER" id="PTHR42852">
    <property type="entry name" value="THIOL:DISULFIDE INTERCHANGE PROTEIN DSBE"/>
    <property type="match status" value="1"/>
</dbReference>
<proteinExistence type="predicted"/>
<feature type="domain" description="Thioredoxin" evidence="2">
    <location>
        <begin position="34"/>
        <end position="170"/>
    </location>
</feature>
<keyword evidence="1" id="KW-0676">Redox-active center</keyword>
<keyword evidence="4" id="KW-1185">Reference proteome</keyword>
<organism evidence="3 4">
    <name type="scientific">Salinimonas profundi</name>
    <dbReference type="NCBI Taxonomy" id="2729140"/>
    <lineage>
        <taxon>Bacteria</taxon>
        <taxon>Pseudomonadati</taxon>
        <taxon>Pseudomonadota</taxon>
        <taxon>Gammaproteobacteria</taxon>
        <taxon>Alteromonadales</taxon>
        <taxon>Alteromonadaceae</taxon>
        <taxon>Alteromonas/Salinimonas group</taxon>
        <taxon>Salinimonas</taxon>
    </lineage>
</organism>
<dbReference type="InterPro" id="IPR050553">
    <property type="entry name" value="Thioredoxin_ResA/DsbE_sf"/>
</dbReference>
<dbReference type="CDD" id="cd02966">
    <property type="entry name" value="TlpA_like_family"/>
    <property type="match status" value="1"/>
</dbReference>